<dbReference type="Pfam" id="PF00528">
    <property type="entry name" value="BPD_transp_1"/>
    <property type="match status" value="2"/>
</dbReference>
<evidence type="ECO:0000259" key="9">
    <source>
        <dbReference type="PROSITE" id="PS50928"/>
    </source>
</evidence>
<feature type="transmembrane region" description="Helical" evidence="8">
    <location>
        <begin position="123"/>
        <end position="145"/>
    </location>
</feature>
<feature type="transmembrane region" description="Helical" evidence="8">
    <location>
        <begin position="419"/>
        <end position="441"/>
    </location>
</feature>
<accession>A0A953T6I6</accession>
<gene>
    <name evidence="10" type="ORF">KZZ10_04250</name>
</gene>
<dbReference type="AlphaFoldDB" id="A0A953T6I6"/>
<dbReference type="InterPro" id="IPR035906">
    <property type="entry name" value="MetI-like_sf"/>
</dbReference>
<keyword evidence="7 8" id="KW-0472">Membrane</keyword>
<keyword evidence="4" id="KW-0997">Cell inner membrane</keyword>
<keyword evidence="5 8" id="KW-0812">Transmembrane</keyword>
<keyword evidence="2 8" id="KW-0813">Transport</keyword>
<feature type="transmembrane region" description="Helical" evidence="8">
    <location>
        <begin position="35"/>
        <end position="58"/>
    </location>
</feature>
<sequence>MNSERHISTPQKPTALAPIFRDASIFDSGRLLGTIYLVTFFIVAALVAIPLVALLYGSLRSAAPGQLGEWTLRNWEGLFSSGVLGTFYTTILIGIASAVIAAVVGTAIALVVHRTDFRRGNAVTALVSLSFFLPSFILAMAWIIIGSPGGLINGVLESLFGSDTWKVDAYTKSGMIFVTVLHQIPFVYLMMRGPILGIDATFEEAARAAGATPFGVLRRVTLPLLGFSITSSLVLTFILSIEQFAIPALMGIPGRISVLATQLYLLVQFPPPDYGLAAAIGLTLSALTGGAIWLQRRIARSNRLTVTTGKAGRLTLIELGKWRWAANTLCWGYILCALILPVIILAYVSVLKYFSANPFEGAYTWRNYLFLFESEATLRSFWNTLIVSGLGALVGVGLASFISYFTLRHRPPGYRTLDFIASLPFGVPGVVIGLGLLWAYAYLPLPIYGTLIILVISFITRFLSYATETVGGRMIQIDKSLEEAAWTAGATRLQGIKRILVPLAMPSLQGAYFLLFMAFFREIASAVLLYTASTSVLSTSIWSFFEQANWGLASSLSLVGMVVVFIAMYLLMLATKHRPSMKLLDRSKTPAVK</sequence>
<feature type="transmembrane region" description="Helical" evidence="8">
    <location>
        <begin position="78"/>
        <end position="111"/>
    </location>
</feature>
<dbReference type="Gene3D" id="1.10.3720.10">
    <property type="entry name" value="MetI-like"/>
    <property type="match status" value="2"/>
</dbReference>
<comment type="caution">
    <text evidence="10">The sequence shown here is derived from an EMBL/GenBank/DDBJ whole genome shotgun (WGS) entry which is preliminary data.</text>
</comment>
<evidence type="ECO:0000313" key="11">
    <source>
        <dbReference type="Proteomes" id="UP000739565"/>
    </source>
</evidence>
<keyword evidence="11" id="KW-1185">Reference proteome</keyword>
<feature type="domain" description="ABC transmembrane type-1" evidence="9">
    <location>
        <begin position="381"/>
        <end position="571"/>
    </location>
</feature>
<dbReference type="SUPFAM" id="SSF161098">
    <property type="entry name" value="MetI-like"/>
    <property type="match status" value="2"/>
</dbReference>
<proteinExistence type="inferred from homology"/>
<feature type="transmembrane region" description="Helical" evidence="8">
    <location>
        <begin position="552"/>
        <end position="574"/>
    </location>
</feature>
<evidence type="ECO:0000256" key="4">
    <source>
        <dbReference type="ARBA" id="ARBA00022519"/>
    </source>
</evidence>
<evidence type="ECO:0000256" key="3">
    <source>
        <dbReference type="ARBA" id="ARBA00022475"/>
    </source>
</evidence>
<feature type="transmembrane region" description="Helical" evidence="8">
    <location>
        <begin position="381"/>
        <end position="407"/>
    </location>
</feature>
<evidence type="ECO:0000256" key="6">
    <source>
        <dbReference type="ARBA" id="ARBA00022989"/>
    </source>
</evidence>
<feature type="transmembrane region" description="Helical" evidence="8">
    <location>
        <begin position="274"/>
        <end position="294"/>
    </location>
</feature>
<comment type="similarity">
    <text evidence="8">Belongs to the binding-protein-dependent transport system permease family.</text>
</comment>
<feature type="transmembrane region" description="Helical" evidence="8">
    <location>
        <begin position="169"/>
        <end position="189"/>
    </location>
</feature>
<dbReference type="InterPro" id="IPR000515">
    <property type="entry name" value="MetI-like"/>
</dbReference>
<keyword evidence="3" id="KW-1003">Cell membrane</keyword>
<evidence type="ECO:0000313" key="10">
    <source>
        <dbReference type="EMBL" id="MBZ1349849.1"/>
    </source>
</evidence>
<protein>
    <submittedName>
        <fullName evidence="10">Iron ABC transporter permease</fullName>
    </submittedName>
</protein>
<dbReference type="PROSITE" id="PS50928">
    <property type="entry name" value="ABC_TM1"/>
    <property type="match status" value="2"/>
</dbReference>
<dbReference type="GO" id="GO:0055085">
    <property type="term" value="P:transmembrane transport"/>
    <property type="evidence" value="ECO:0007669"/>
    <property type="project" value="InterPro"/>
</dbReference>
<evidence type="ECO:0000256" key="5">
    <source>
        <dbReference type="ARBA" id="ARBA00022692"/>
    </source>
</evidence>
<dbReference type="EMBL" id="JAHXRI010000006">
    <property type="protein sequence ID" value="MBZ1349849.1"/>
    <property type="molecule type" value="Genomic_DNA"/>
</dbReference>
<name>A0A953T6I6_9BURK</name>
<dbReference type="PANTHER" id="PTHR43357:SF3">
    <property type="entry name" value="FE(3+)-TRANSPORT SYSTEM PERMEASE PROTEIN FBPB 2"/>
    <property type="match status" value="1"/>
</dbReference>
<dbReference type="Proteomes" id="UP000739565">
    <property type="component" value="Unassembled WGS sequence"/>
</dbReference>
<reference evidence="10" key="1">
    <citation type="submission" date="2021-07" db="EMBL/GenBank/DDBJ databases">
        <title>New genus and species of the family Alcaligenaceae.</title>
        <authorList>
            <person name="Hahn M.W."/>
        </authorList>
    </citation>
    <scope>NUCLEOTIDE SEQUENCE</scope>
    <source>
        <strain evidence="10">LF4-65</strain>
    </source>
</reference>
<feature type="domain" description="ABC transmembrane type-1" evidence="9">
    <location>
        <begin position="87"/>
        <end position="295"/>
    </location>
</feature>
<evidence type="ECO:0000256" key="1">
    <source>
        <dbReference type="ARBA" id="ARBA00004429"/>
    </source>
</evidence>
<feature type="transmembrane region" description="Helical" evidence="8">
    <location>
        <begin position="447"/>
        <end position="466"/>
    </location>
</feature>
<dbReference type="CDD" id="cd06261">
    <property type="entry name" value="TM_PBP2"/>
    <property type="match status" value="2"/>
</dbReference>
<evidence type="ECO:0000256" key="8">
    <source>
        <dbReference type="RuleBase" id="RU363032"/>
    </source>
</evidence>
<feature type="transmembrane region" description="Helical" evidence="8">
    <location>
        <begin position="330"/>
        <end position="350"/>
    </location>
</feature>
<dbReference type="GO" id="GO:0005886">
    <property type="term" value="C:plasma membrane"/>
    <property type="evidence" value="ECO:0007669"/>
    <property type="project" value="UniProtKB-SubCell"/>
</dbReference>
<feature type="transmembrane region" description="Helical" evidence="8">
    <location>
        <begin position="222"/>
        <end position="241"/>
    </location>
</feature>
<evidence type="ECO:0000256" key="2">
    <source>
        <dbReference type="ARBA" id="ARBA00022448"/>
    </source>
</evidence>
<keyword evidence="6 8" id="KW-1133">Transmembrane helix</keyword>
<evidence type="ECO:0000256" key="7">
    <source>
        <dbReference type="ARBA" id="ARBA00023136"/>
    </source>
</evidence>
<organism evidence="10 11">
    <name type="scientific">Zwartia hollandica</name>
    <dbReference type="NCBI Taxonomy" id="324606"/>
    <lineage>
        <taxon>Bacteria</taxon>
        <taxon>Pseudomonadati</taxon>
        <taxon>Pseudomonadota</taxon>
        <taxon>Betaproteobacteria</taxon>
        <taxon>Burkholderiales</taxon>
        <taxon>Alcaligenaceae</taxon>
        <taxon>Zwartia</taxon>
    </lineage>
</organism>
<dbReference type="PANTHER" id="PTHR43357">
    <property type="entry name" value="INNER MEMBRANE ABC TRANSPORTER PERMEASE PROTEIN YDCV"/>
    <property type="match status" value="1"/>
</dbReference>
<comment type="subcellular location">
    <subcellularLocation>
        <location evidence="1">Cell inner membrane</location>
        <topology evidence="1">Multi-pass membrane protein</topology>
    </subcellularLocation>
    <subcellularLocation>
        <location evidence="8">Cell membrane</location>
        <topology evidence="8">Multi-pass membrane protein</topology>
    </subcellularLocation>
</comment>
<dbReference type="RefSeq" id="WP_259660264.1">
    <property type="nucleotide sequence ID" value="NZ_JAHXRI010000006.1"/>
</dbReference>